<gene>
    <name evidence="2" type="ORF">Din_038894</name>
</gene>
<protein>
    <submittedName>
        <fullName evidence="2">Uncharacterized protein</fullName>
    </submittedName>
</protein>
<dbReference type="AlphaFoldDB" id="A0A5B7BQN0"/>
<feature type="compositionally biased region" description="Acidic residues" evidence="1">
    <location>
        <begin position="195"/>
        <end position="208"/>
    </location>
</feature>
<dbReference type="EMBL" id="GHES01038894">
    <property type="protein sequence ID" value="MPA69453.1"/>
    <property type="molecule type" value="Transcribed_RNA"/>
</dbReference>
<name>A0A5B7BQN0_DAVIN</name>
<evidence type="ECO:0000313" key="2">
    <source>
        <dbReference type="EMBL" id="MPA69453.1"/>
    </source>
</evidence>
<feature type="compositionally biased region" description="Acidic residues" evidence="1">
    <location>
        <begin position="215"/>
        <end position="225"/>
    </location>
</feature>
<evidence type="ECO:0000256" key="1">
    <source>
        <dbReference type="SAM" id="MobiDB-lite"/>
    </source>
</evidence>
<dbReference type="PANTHER" id="PTHR34775:SF6">
    <property type="entry name" value="TRANSMEMBRANE PROTEIN"/>
    <property type="match status" value="1"/>
</dbReference>
<feature type="compositionally biased region" description="Polar residues" evidence="1">
    <location>
        <begin position="79"/>
        <end position="100"/>
    </location>
</feature>
<sequence length="664" mass="73695">MDGSDKGFSSTPIKPSAIPKFSSPDAGGADENDLNYNKMDLKLQNPKKPLTKHFMSPTISAASKASVPRKKILVERNEASTFPETHLQNAPNHDSKTTAPLNLGRSSRSSSWVIPSYSCESESDHDEQNSIVADSALKPYDPLKNYLSPRPEFLRYKPNRRSDIFLHIEKGIREGKDGFGVQRSVSFDSQKATVEEDSSPEGSVEQENEGLNKSEDDDEEEFEEFENQRGCSLKGVLKFLLVIVALFSSTLYISSMNSPTPSPTLQAIWDLKDGYSRIQNHVFEAVTLKILEGGRESLDPSEETQVGHVEMDQREEEKEVMIEDDNRVLVESTDELQNGQSEDVCDGEMEKTEGKVFDQLKGTEIVSDHELEVEKLPAFEDYQAPFMASSVSEKEVNANSIGEQVEIEDQVEPVDRVSDEAARKEEVAENEMERVEDINNNNSGDEIVTPESENTNSETINPEMEVNSKEDLIEHLKIIRFSIFFMIVASLVLGFHLRRKGSCVNDSLPLEKLPSEPVVLPNVDIEKAESFVNPSSSLIHSVDEASKEFYQSRAPTVELLGEFVVGGEFSSSLKSCGMKTEESNNSVSQVQGGMTPRNKARVVSSQAQPSVLESSTVDSPSYGSFTAEKKIVKKEEGKDGEVKMVVTTPVRRSSRIRNLAVLSP</sequence>
<reference evidence="2" key="1">
    <citation type="submission" date="2019-08" db="EMBL/GenBank/DDBJ databases">
        <title>Reference gene set and small RNA set construction with multiple tissues from Davidia involucrata Baill.</title>
        <authorList>
            <person name="Yang H."/>
            <person name="Zhou C."/>
            <person name="Li G."/>
            <person name="Wang J."/>
            <person name="Gao P."/>
            <person name="Wang M."/>
            <person name="Wang R."/>
            <person name="Zhao Y."/>
        </authorList>
    </citation>
    <scope>NUCLEOTIDE SEQUENCE</scope>
    <source>
        <tissue evidence="2">Mixed with DoveR01_LX</tissue>
    </source>
</reference>
<feature type="region of interest" description="Disordered" evidence="1">
    <location>
        <begin position="187"/>
        <end position="226"/>
    </location>
</feature>
<organism evidence="2">
    <name type="scientific">Davidia involucrata</name>
    <name type="common">Dove tree</name>
    <dbReference type="NCBI Taxonomy" id="16924"/>
    <lineage>
        <taxon>Eukaryota</taxon>
        <taxon>Viridiplantae</taxon>
        <taxon>Streptophyta</taxon>
        <taxon>Embryophyta</taxon>
        <taxon>Tracheophyta</taxon>
        <taxon>Spermatophyta</taxon>
        <taxon>Magnoliopsida</taxon>
        <taxon>eudicotyledons</taxon>
        <taxon>Gunneridae</taxon>
        <taxon>Pentapetalae</taxon>
        <taxon>asterids</taxon>
        <taxon>Cornales</taxon>
        <taxon>Nyssaceae</taxon>
        <taxon>Davidia</taxon>
    </lineage>
</organism>
<proteinExistence type="predicted"/>
<feature type="region of interest" description="Disordered" evidence="1">
    <location>
        <begin position="440"/>
        <end position="459"/>
    </location>
</feature>
<dbReference type="PANTHER" id="PTHR34775">
    <property type="entry name" value="TRANSMEMBRANE PROTEIN"/>
    <property type="match status" value="1"/>
</dbReference>
<feature type="region of interest" description="Disordered" evidence="1">
    <location>
        <begin position="1"/>
        <end position="110"/>
    </location>
</feature>
<accession>A0A5B7BQN0</accession>